<dbReference type="Proteomes" id="UP000053372">
    <property type="component" value="Unassembled WGS sequence"/>
</dbReference>
<dbReference type="RefSeq" id="WP_036268021.1">
    <property type="nucleotide sequence ID" value="NZ_LMTZ01000071.1"/>
</dbReference>
<gene>
    <name evidence="1" type="ORF">BC008_00515</name>
</gene>
<protein>
    <submittedName>
        <fullName evidence="1">Uncharacterized protein</fullName>
    </submittedName>
</protein>
<keyword evidence="2" id="KW-1185">Reference proteome</keyword>
<evidence type="ECO:0000313" key="1">
    <source>
        <dbReference type="EMBL" id="KST68276.1"/>
    </source>
</evidence>
<proteinExistence type="predicted"/>
<evidence type="ECO:0000313" key="2">
    <source>
        <dbReference type="Proteomes" id="UP000053372"/>
    </source>
</evidence>
<name>A0A0V7ZUD2_9CYAN</name>
<sequence>MTKEKYLRNILFSLLFTSLLSSGAGLILTKSAIANTHGTNPYFGSSDMVSGDQSFSVRSNSFTVVDSTKSESTQLETQFVAQSPQTSLKQLQKLPRRIRRKVLRDASQRSGIPIRRLKIKNTTRKTFGNPCMFKFGEICTREFNPIDGWKITVLVRGESVLYHANLDGSQIIVDPNANFASSTKLPQNLATAVLQDASKRSGVPVRKLKIENATRKTFGNPCMFKFGEICTKEFNPIDAWEVSVQIQKRSVTYRISLDGSRLAVDPSANL</sequence>
<accession>A0A0V7ZUD2</accession>
<dbReference type="EMBL" id="LMTZ01000071">
    <property type="protein sequence ID" value="KST68276.1"/>
    <property type="molecule type" value="Genomic_DNA"/>
</dbReference>
<organism evidence="1 2">
    <name type="scientific">Mastigocoleus testarum BC008</name>
    <dbReference type="NCBI Taxonomy" id="371196"/>
    <lineage>
        <taxon>Bacteria</taxon>
        <taxon>Bacillati</taxon>
        <taxon>Cyanobacteriota</taxon>
        <taxon>Cyanophyceae</taxon>
        <taxon>Nostocales</taxon>
        <taxon>Hapalosiphonaceae</taxon>
        <taxon>Mastigocoleus</taxon>
    </lineage>
</organism>
<dbReference type="OrthoDB" id="3723110at2"/>
<comment type="caution">
    <text evidence="1">The sequence shown here is derived from an EMBL/GenBank/DDBJ whole genome shotgun (WGS) entry which is preliminary data.</text>
</comment>
<reference evidence="1 2" key="1">
    <citation type="journal article" date="2015" name="Genome Announc.">
        <title>Draft Genome of the Euendolithic (true boring) Cyanobacterium Mastigocoleus testarum strain BC008.</title>
        <authorList>
            <person name="Guida B.S."/>
            <person name="Garcia-Pichel F."/>
        </authorList>
    </citation>
    <scope>NUCLEOTIDE SEQUENCE [LARGE SCALE GENOMIC DNA]</scope>
    <source>
        <strain evidence="1 2">BC008</strain>
    </source>
</reference>
<dbReference type="AlphaFoldDB" id="A0A0V7ZUD2"/>